<dbReference type="KEGG" id="acan:ACA1_359150"/>
<sequence>MKRRGGLAPCELVPSASACDETIATTGAGVVTGRSRAYIPYEADSNCDFSGASEQLPLALAIDGTGHDKGSDAAKHSENGRAILKEVEACIRECLDDVQLPQQLADKVLALLKALEASDDSRIHHISCTLSVAIKVEARMKAYALTFHWGDNVIFIANPKRGTLALINPPLNSDYGIGATHSVSSRKQGESLLPHSLCVRELEADDHIVCLTDGVWDHFVLSSADAAGAKKKQGPPELDETALLAVFEADEGEERNSNDDAVESIVGRLFEEARNRARAKMEAKEMREAELDDMSAFIIPPSTPALVLPNAAASHHNNKSDKKSCTLS</sequence>
<evidence type="ECO:0000259" key="2">
    <source>
        <dbReference type="SMART" id="SM00332"/>
    </source>
</evidence>
<dbReference type="SMART" id="SM00332">
    <property type="entry name" value="PP2Cc"/>
    <property type="match status" value="1"/>
</dbReference>
<dbReference type="InterPro" id="IPR036457">
    <property type="entry name" value="PPM-type-like_dom_sf"/>
</dbReference>
<dbReference type="RefSeq" id="XP_004335589.1">
    <property type="nucleotide sequence ID" value="XM_004335541.1"/>
</dbReference>
<dbReference type="Pfam" id="PF13672">
    <property type="entry name" value="PP2C_2"/>
    <property type="match status" value="1"/>
</dbReference>
<gene>
    <name evidence="3" type="ORF">ACA1_359150</name>
</gene>
<feature type="domain" description="PPM-type phosphatase" evidence="2">
    <location>
        <begin position="25"/>
        <end position="299"/>
    </location>
</feature>
<evidence type="ECO:0000313" key="4">
    <source>
        <dbReference type="Proteomes" id="UP000011083"/>
    </source>
</evidence>
<dbReference type="InterPro" id="IPR001932">
    <property type="entry name" value="PPM-type_phosphatase-like_dom"/>
</dbReference>
<dbReference type="AlphaFoldDB" id="L8GMX5"/>
<protein>
    <recommendedName>
        <fullName evidence="2">PPM-type phosphatase domain-containing protein</fullName>
    </recommendedName>
</protein>
<dbReference type="EMBL" id="KB008090">
    <property type="protein sequence ID" value="ELR13576.1"/>
    <property type="molecule type" value="Genomic_DNA"/>
</dbReference>
<proteinExistence type="predicted"/>
<evidence type="ECO:0000256" key="1">
    <source>
        <dbReference type="SAM" id="MobiDB-lite"/>
    </source>
</evidence>
<dbReference type="SUPFAM" id="SSF81606">
    <property type="entry name" value="PP2C-like"/>
    <property type="match status" value="1"/>
</dbReference>
<feature type="region of interest" description="Disordered" evidence="1">
    <location>
        <begin position="309"/>
        <end position="328"/>
    </location>
</feature>
<accession>L8GMX5</accession>
<name>L8GMX5_ACACF</name>
<evidence type="ECO:0000313" key="3">
    <source>
        <dbReference type="EMBL" id="ELR13576.1"/>
    </source>
</evidence>
<dbReference type="Proteomes" id="UP000011083">
    <property type="component" value="Unassembled WGS sequence"/>
</dbReference>
<dbReference type="VEuPathDB" id="AmoebaDB:ACA1_359150"/>
<feature type="compositionally biased region" description="Basic and acidic residues" evidence="1">
    <location>
        <begin position="318"/>
        <end position="328"/>
    </location>
</feature>
<reference evidence="3 4" key="1">
    <citation type="journal article" date="2013" name="Genome Biol.">
        <title>Genome of Acanthamoeba castellanii highlights extensive lateral gene transfer and early evolution of tyrosine kinase signaling.</title>
        <authorList>
            <person name="Clarke M."/>
            <person name="Lohan A.J."/>
            <person name="Liu B."/>
            <person name="Lagkouvardos I."/>
            <person name="Roy S."/>
            <person name="Zafar N."/>
            <person name="Bertelli C."/>
            <person name="Schilde C."/>
            <person name="Kianianmomeni A."/>
            <person name="Burglin T.R."/>
            <person name="Frech C."/>
            <person name="Turcotte B."/>
            <person name="Kopec K.O."/>
            <person name="Synnott J.M."/>
            <person name="Choo C."/>
            <person name="Paponov I."/>
            <person name="Finkler A."/>
            <person name="Soon Heng Tan C."/>
            <person name="Hutchins A.P."/>
            <person name="Weinmeier T."/>
            <person name="Rattei T."/>
            <person name="Chu J.S."/>
            <person name="Gimenez G."/>
            <person name="Irimia M."/>
            <person name="Rigden D.J."/>
            <person name="Fitzpatrick D.A."/>
            <person name="Lorenzo-Morales J."/>
            <person name="Bateman A."/>
            <person name="Chiu C.H."/>
            <person name="Tang P."/>
            <person name="Hegemann P."/>
            <person name="Fromm H."/>
            <person name="Raoult D."/>
            <person name="Greub G."/>
            <person name="Miranda-Saavedra D."/>
            <person name="Chen N."/>
            <person name="Nash P."/>
            <person name="Ginger M.L."/>
            <person name="Horn M."/>
            <person name="Schaap P."/>
            <person name="Caler L."/>
            <person name="Loftus B."/>
        </authorList>
    </citation>
    <scope>NUCLEOTIDE SEQUENCE [LARGE SCALE GENOMIC DNA]</scope>
    <source>
        <strain evidence="3 4">Neff</strain>
    </source>
</reference>
<dbReference type="GeneID" id="14914130"/>
<keyword evidence="4" id="KW-1185">Reference proteome</keyword>
<organism evidence="3 4">
    <name type="scientific">Acanthamoeba castellanii (strain ATCC 30010 / Neff)</name>
    <dbReference type="NCBI Taxonomy" id="1257118"/>
    <lineage>
        <taxon>Eukaryota</taxon>
        <taxon>Amoebozoa</taxon>
        <taxon>Discosea</taxon>
        <taxon>Longamoebia</taxon>
        <taxon>Centramoebida</taxon>
        <taxon>Acanthamoebidae</taxon>
        <taxon>Acanthamoeba</taxon>
    </lineage>
</organism>